<organism evidence="2 3">
    <name type="scientific">Marinactinospora thermotolerans DSM 45154</name>
    <dbReference type="NCBI Taxonomy" id="1122192"/>
    <lineage>
        <taxon>Bacteria</taxon>
        <taxon>Bacillati</taxon>
        <taxon>Actinomycetota</taxon>
        <taxon>Actinomycetes</taxon>
        <taxon>Streptosporangiales</taxon>
        <taxon>Nocardiopsidaceae</taxon>
        <taxon>Marinactinospora</taxon>
    </lineage>
</organism>
<dbReference type="EMBL" id="FUWS01000007">
    <property type="protein sequence ID" value="SKA16501.1"/>
    <property type="molecule type" value="Genomic_DNA"/>
</dbReference>
<accession>A0A1T4RLE1</accession>
<dbReference type="OrthoDB" id="4462506at2"/>
<reference evidence="2 3" key="1">
    <citation type="submission" date="2017-02" db="EMBL/GenBank/DDBJ databases">
        <authorList>
            <person name="Peterson S.W."/>
        </authorList>
    </citation>
    <scope>NUCLEOTIDE SEQUENCE [LARGE SCALE GENOMIC DNA]</scope>
    <source>
        <strain evidence="2 3">DSM 45154</strain>
    </source>
</reference>
<evidence type="ECO:0000313" key="2">
    <source>
        <dbReference type="EMBL" id="SKA16501.1"/>
    </source>
</evidence>
<sequence>MRETVAVPFVDTRAADLVWTLDHPPADALAARVLSHGATRLELRVLGASHQVLVETGGTRLVETVACLPGTPGRMPARQGRTVPGAASYTFRSRVRRLGPARFAGRVAALRRRLDAHPCSLFAVFPGHPLAVTALSAHVGGRILRWRTWHAYPQAGELVTTTTSVRLSPDTEQKTEDGDDRR</sequence>
<keyword evidence="3" id="KW-1185">Reference proteome</keyword>
<dbReference type="Pfam" id="PF10936">
    <property type="entry name" value="DUF2617"/>
    <property type="match status" value="1"/>
</dbReference>
<dbReference type="Proteomes" id="UP000190637">
    <property type="component" value="Unassembled WGS sequence"/>
</dbReference>
<evidence type="ECO:0000313" key="3">
    <source>
        <dbReference type="Proteomes" id="UP000190637"/>
    </source>
</evidence>
<feature type="region of interest" description="Disordered" evidence="1">
    <location>
        <begin position="163"/>
        <end position="182"/>
    </location>
</feature>
<name>A0A1T4RLE1_9ACTN</name>
<dbReference type="AlphaFoldDB" id="A0A1T4RLE1"/>
<feature type="compositionally biased region" description="Basic and acidic residues" evidence="1">
    <location>
        <begin position="169"/>
        <end position="182"/>
    </location>
</feature>
<gene>
    <name evidence="2" type="ORF">SAMN02745673_02769</name>
</gene>
<evidence type="ECO:0008006" key="4">
    <source>
        <dbReference type="Google" id="ProtNLM"/>
    </source>
</evidence>
<protein>
    <recommendedName>
        <fullName evidence="4">DUF2617 domain-containing protein</fullName>
    </recommendedName>
</protein>
<dbReference type="RefSeq" id="WP_078762090.1">
    <property type="nucleotide sequence ID" value="NZ_FUWS01000007.1"/>
</dbReference>
<evidence type="ECO:0000256" key="1">
    <source>
        <dbReference type="SAM" id="MobiDB-lite"/>
    </source>
</evidence>
<proteinExistence type="predicted"/>
<dbReference type="InterPro" id="IPR024486">
    <property type="entry name" value="DUF2617"/>
</dbReference>
<dbReference type="STRING" id="1122192.SAMN02745673_02769"/>